<dbReference type="SUPFAM" id="SSF52058">
    <property type="entry name" value="L domain-like"/>
    <property type="match status" value="1"/>
</dbReference>
<dbReference type="Gene3D" id="3.40.50.300">
    <property type="entry name" value="P-loop containing nucleotide triphosphate hydrolases"/>
    <property type="match status" value="1"/>
</dbReference>
<feature type="compositionally biased region" description="Polar residues" evidence="6">
    <location>
        <begin position="1743"/>
        <end position="1762"/>
    </location>
</feature>
<dbReference type="SUPFAM" id="SSF52200">
    <property type="entry name" value="Toll/Interleukin receptor TIR domain"/>
    <property type="match status" value="1"/>
</dbReference>
<dbReference type="InterPro" id="IPR046848">
    <property type="entry name" value="E_motif"/>
</dbReference>
<keyword evidence="4" id="KW-0378">Hydrolase</keyword>
<dbReference type="PANTHER" id="PTHR47926">
    <property type="entry name" value="PENTATRICOPEPTIDE REPEAT-CONTAINING PROTEIN"/>
    <property type="match status" value="1"/>
</dbReference>
<evidence type="ECO:0000259" key="7">
    <source>
        <dbReference type="PROSITE" id="PS50104"/>
    </source>
</evidence>
<dbReference type="EMBL" id="CACVBM020000111">
    <property type="protein sequence ID" value="CAA7014494.1"/>
    <property type="molecule type" value="Genomic_DNA"/>
</dbReference>
<proteinExistence type="inferred from homology"/>
<evidence type="ECO:0000313" key="9">
    <source>
        <dbReference type="Proteomes" id="UP000467841"/>
    </source>
</evidence>
<evidence type="ECO:0000313" key="8">
    <source>
        <dbReference type="EMBL" id="CAA7014494.1"/>
    </source>
</evidence>
<dbReference type="NCBIfam" id="TIGR00756">
    <property type="entry name" value="PPR"/>
    <property type="match status" value="6"/>
</dbReference>
<dbReference type="Proteomes" id="UP000467841">
    <property type="component" value="Unassembled WGS sequence"/>
</dbReference>
<dbReference type="GO" id="GO:0009451">
    <property type="term" value="P:RNA modification"/>
    <property type="evidence" value="ECO:0007669"/>
    <property type="project" value="InterPro"/>
</dbReference>
<feature type="repeat" description="PPR" evidence="5">
    <location>
        <begin position="291"/>
        <end position="325"/>
    </location>
</feature>
<dbReference type="Gene3D" id="3.80.10.10">
    <property type="entry name" value="Ribonuclease Inhibitor"/>
    <property type="match status" value="2"/>
</dbReference>
<dbReference type="InterPro" id="IPR032867">
    <property type="entry name" value="DYW_dom"/>
</dbReference>
<dbReference type="InterPro" id="IPR058192">
    <property type="entry name" value="WHD_ROQ1-like"/>
</dbReference>
<dbReference type="InterPro" id="IPR046960">
    <property type="entry name" value="PPR_At4g14850-like_plant"/>
</dbReference>
<dbReference type="PRINTS" id="PR00364">
    <property type="entry name" value="DISEASERSIST"/>
</dbReference>
<dbReference type="InterPro" id="IPR027417">
    <property type="entry name" value="P-loop_NTPase"/>
</dbReference>
<dbReference type="SMART" id="SM00255">
    <property type="entry name" value="TIR"/>
    <property type="match status" value="1"/>
</dbReference>
<dbReference type="InterPro" id="IPR036390">
    <property type="entry name" value="WH_DNA-bd_sf"/>
</dbReference>
<dbReference type="OrthoDB" id="185373at2759"/>
<dbReference type="FunFam" id="3.40.50.300:FF:001002">
    <property type="entry name" value="Disease resistance protein (TIR-NBS-LRR class)"/>
    <property type="match status" value="1"/>
</dbReference>
<dbReference type="Pfam" id="PF23282">
    <property type="entry name" value="WHD_ROQ1"/>
    <property type="match status" value="1"/>
</dbReference>
<dbReference type="FunFam" id="1.25.40.10:FF:000344">
    <property type="entry name" value="Pentatricopeptide repeat-containing protein"/>
    <property type="match status" value="1"/>
</dbReference>
<evidence type="ECO:0000256" key="5">
    <source>
        <dbReference type="PROSITE-ProRule" id="PRU00708"/>
    </source>
</evidence>
<dbReference type="Gene3D" id="3.40.50.10140">
    <property type="entry name" value="Toll/interleukin-1 receptor homology (TIR) domain"/>
    <property type="match status" value="1"/>
</dbReference>
<dbReference type="Pfam" id="PF13041">
    <property type="entry name" value="PPR_2"/>
    <property type="match status" value="3"/>
</dbReference>
<dbReference type="GO" id="GO:0007165">
    <property type="term" value="P:signal transduction"/>
    <property type="evidence" value="ECO:0007669"/>
    <property type="project" value="InterPro"/>
</dbReference>
<dbReference type="PROSITE" id="PS50104">
    <property type="entry name" value="TIR"/>
    <property type="match status" value="1"/>
</dbReference>
<dbReference type="SMART" id="SM00382">
    <property type="entry name" value="AAA"/>
    <property type="match status" value="1"/>
</dbReference>
<feature type="repeat" description="PPR" evidence="5">
    <location>
        <begin position="392"/>
        <end position="426"/>
    </location>
</feature>
<dbReference type="InterPro" id="IPR035897">
    <property type="entry name" value="Toll_tir_struct_dom_sf"/>
</dbReference>
<comment type="similarity">
    <text evidence="1">Belongs to the PPR family. PCMP-H subfamily.</text>
</comment>
<dbReference type="FunFam" id="1.25.40.10:FF:002112">
    <property type="entry name" value="Pentatricopeptide repeat-containing protein At5g46460, mitochondrial"/>
    <property type="match status" value="1"/>
</dbReference>
<keyword evidence="3" id="KW-0677">Repeat</keyword>
<dbReference type="GO" id="GO:0043531">
    <property type="term" value="F:ADP binding"/>
    <property type="evidence" value="ECO:0007669"/>
    <property type="project" value="InterPro"/>
</dbReference>
<dbReference type="Pfam" id="PF01535">
    <property type="entry name" value="PPR"/>
    <property type="match status" value="5"/>
</dbReference>
<dbReference type="SUPFAM" id="SSF46785">
    <property type="entry name" value="Winged helix' DNA-binding domain"/>
    <property type="match status" value="1"/>
</dbReference>
<protein>
    <recommendedName>
        <fullName evidence="7">TIR domain-containing protein</fullName>
    </recommendedName>
</protein>
<evidence type="ECO:0000256" key="3">
    <source>
        <dbReference type="ARBA" id="ARBA00022737"/>
    </source>
</evidence>
<dbReference type="InterPro" id="IPR002885">
    <property type="entry name" value="PPR_rpt"/>
</dbReference>
<dbReference type="GO" id="GO:0016787">
    <property type="term" value="F:hydrolase activity"/>
    <property type="evidence" value="ECO:0007669"/>
    <property type="project" value="UniProtKB-KW"/>
</dbReference>
<feature type="region of interest" description="Disordered" evidence="6">
    <location>
        <begin position="1722"/>
        <end position="1770"/>
    </location>
</feature>
<feature type="repeat" description="PPR" evidence="5">
    <location>
        <begin position="97"/>
        <end position="131"/>
    </location>
</feature>
<comment type="caution">
    <text evidence="8">The sequence shown here is derived from an EMBL/GenBank/DDBJ whole genome shotgun (WGS) entry which is preliminary data.</text>
</comment>
<dbReference type="InterPro" id="IPR032675">
    <property type="entry name" value="LRR_dom_sf"/>
</dbReference>
<evidence type="ECO:0000256" key="1">
    <source>
        <dbReference type="ARBA" id="ARBA00006643"/>
    </source>
</evidence>
<feature type="domain" description="TIR" evidence="7">
    <location>
        <begin position="682"/>
        <end position="829"/>
    </location>
</feature>
<dbReference type="FunFam" id="1.25.40.10:FF:000366">
    <property type="entry name" value="Pentatricopeptide (PPR) repeat-containing protein"/>
    <property type="match status" value="1"/>
</dbReference>
<evidence type="ECO:0000256" key="2">
    <source>
        <dbReference type="ARBA" id="ARBA00022614"/>
    </source>
</evidence>
<dbReference type="Pfam" id="PF00931">
    <property type="entry name" value="NB-ARC"/>
    <property type="match status" value="1"/>
</dbReference>
<dbReference type="InterPro" id="IPR011990">
    <property type="entry name" value="TPR-like_helical_dom_sf"/>
</dbReference>
<gene>
    <name evidence="8" type="ORF">MERR_LOCUS1728</name>
</gene>
<dbReference type="PANTHER" id="PTHR47926:SF533">
    <property type="entry name" value="DYW DOMAIN-CONTAINING PROTEIN"/>
    <property type="match status" value="1"/>
</dbReference>
<dbReference type="SUPFAM" id="SSF48452">
    <property type="entry name" value="TPR-like"/>
    <property type="match status" value="1"/>
</dbReference>
<dbReference type="FunFam" id="1.10.8.430:FF:000002">
    <property type="entry name" value="Disease resistance protein (TIR-NBS-LRR class)"/>
    <property type="match status" value="1"/>
</dbReference>
<dbReference type="InterPro" id="IPR042197">
    <property type="entry name" value="Apaf_helical"/>
</dbReference>
<dbReference type="Gene3D" id="1.10.8.430">
    <property type="entry name" value="Helical domain of apoptotic protease-activating factors"/>
    <property type="match status" value="1"/>
</dbReference>
<evidence type="ECO:0000256" key="6">
    <source>
        <dbReference type="SAM" id="MobiDB-lite"/>
    </source>
</evidence>
<dbReference type="PROSITE" id="PS51375">
    <property type="entry name" value="PPR"/>
    <property type="match status" value="4"/>
</dbReference>
<accession>A0A6D2HE88</accession>
<dbReference type="InterPro" id="IPR003593">
    <property type="entry name" value="AAA+_ATPase"/>
</dbReference>
<dbReference type="Pfam" id="PF14432">
    <property type="entry name" value="DYW_deaminase"/>
    <property type="match status" value="1"/>
</dbReference>
<name>A0A6D2HE88_9BRAS</name>
<dbReference type="Gene3D" id="1.25.40.10">
    <property type="entry name" value="Tetratricopeptide repeat domain"/>
    <property type="match status" value="4"/>
</dbReference>
<keyword evidence="2" id="KW-0433">Leucine-rich repeat</keyword>
<keyword evidence="9" id="KW-1185">Reference proteome</keyword>
<organism evidence="8 9">
    <name type="scientific">Microthlaspi erraticum</name>
    <dbReference type="NCBI Taxonomy" id="1685480"/>
    <lineage>
        <taxon>Eukaryota</taxon>
        <taxon>Viridiplantae</taxon>
        <taxon>Streptophyta</taxon>
        <taxon>Embryophyta</taxon>
        <taxon>Tracheophyta</taxon>
        <taxon>Spermatophyta</taxon>
        <taxon>Magnoliopsida</taxon>
        <taxon>eudicotyledons</taxon>
        <taxon>Gunneridae</taxon>
        <taxon>Pentapetalae</taxon>
        <taxon>rosids</taxon>
        <taxon>malvids</taxon>
        <taxon>Brassicales</taxon>
        <taxon>Brassicaceae</taxon>
        <taxon>Coluteocarpeae</taxon>
        <taxon>Microthlaspi</taxon>
    </lineage>
</organism>
<dbReference type="InterPro" id="IPR000157">
    <property type="entry name" value="TIR_dom"/>
</dbReference>
<dbReference type="Pfam" id="PF20431">
    <property type="entry name" value="E_motif"/>
    <property type="match status" value="1"/>
</dbReference>
<evidence type="ECO:0000256" key="4">
    <source>
        <dbReference type="ARBA" id="ARBA00022801"/>
    </source>
</evidence>
<dbReference type="SUPFAM" id="SSF52540">
    <property type="entry name" value="P-loop containing nucleoside triphosphate hydrolases"/>
    <property type="match status" value="1"/>
</dbReference>
<feature type="compositionally biased region" description="Basic and acidic residues" evidence="6">
    <location>
        <begin position="1723"/>
        <end position="1742"/>
    </location>
</feature>
<dbReference type="FunFam" id="1.25.40.10:FF:001303">
    <property type="entry name" value="Pentatricopeptide repeat-containing protein At5g46460, mitochondrial"/>
    <property type="match status" value="1"/>
</dbReference>
<feature type="repeat" description="PPR" evidence="5">
    <location>
        <begin position="159"/>
        <end position="193"/>
    </location>
</feature>
<dbReference type="InterPro" id="IPR002182">
    <property type="entry name" value="NB-ARC"/>
</dbReference>
<dbReference type="GO" id="GO:0008270">
    <property type="term" value="F:zinc ion binding"/>
    <property type="evidence" value="ECO:0007669"/>
    <property type="project" value="InterPro"/>
</dbReference>
<dbReference type="Pfam" id="PF01582">
    <property type="entry name" value="TIR"/>
    <property type="match status" value="1"/>
</dbReference>
<sequence>MGSGAICQRLRFRALSSSCFYGRCNKSFSVAMELRNCEVSICDHLRNRRLDEARVIFNEVPSPHVSLYTKMISGYTRSNRLVDALNLFDEMPVTVRDVVSWNSMISGCVECGDMDTAVKLFDEMPERSVVSWTTMVNGCFKSGMVDRAERLFYQMPLKDIAAWNAMVHGYLQFGKVEEALKLFKEMPRKNVISWTTMICGLDQNEMSGEALVLFKDMLSCCIKSTSRTFACVITACANAPAFHMGTQVHGFVIKLGFLYEEYVSASLITFYANCKRTEESRKVFEEKVQDQVAVWTALLSAYSLNKKHDDALSVFSEMLRNNISPNQSTFASGLNSCSALGSLDWGKEMHGVAVKLGLGTDAFVGNSLVVMYSDCGNANDAVLAFTEILKKSTVSWNSIIVGCAQHGHAKWAFVIFGQMIRLNKEPDEITFTGLLSACSHCGFLQKGRKLFDYMSSGPNHIDRKIQHYTCMVDILGRSGKLKEAEELIESMVVIPNEMVWLALLSACRMHSDVDRAEKAAAAIFNLDSKSSAAYVLLSNIYASAGRWSNVSRLRVKMKQKGIMKKPGSSWVVFRGKKHEFFSGDRPDSLVIYEKLEFLRDKLKELGYVPDYRSALHDVEDEQKEEMLWYHSERLALAFGLVNTVEGSSVTVMKNLRVCADCHSVFKLISRVVERGIVLRDSTRFHHFRNGMCSCGDYWLSVQFSMASSSSSSCSFGNWLYDFFPSFPGEDIPRSLSLDPELKHAIRNSRIAVVVFSKNYASSSWCLNELLEIVKCEKECGQVVIPIFYRLDPSNGALTGVANILGYHIVTWANEASMIEEIANDVLGKLNLSPSNDFEDFVGIEDHITKMSSLLHLESKEVRMVGIWGPSGIGKTTIARALFSRLSCHFESSVFIDRVFIFKSMEGYSGANRVDFNMKLHLQQTFLAEILDKKDIKIDHIGAIEKMLKYREALIVIDDLDDQDVLDALAGQTQWFGSGSRIIVVTKNKHFLRAHGIDHIYEVCLPSKDLALEMFSRSAFRKKSPPDGFMELASEVVLRAGNLPLGLDVLGSYLRSRDKEDWMDMLPRLRYGLDGKIEKALRVSYDGLNNKRNEAIFRHIACLFNGEEVNDIKVLLADSNLDVNIRLKNLLDRSLIHERWNTVEMHSLLQEMGKEIVRTQSNEPGEREFLVDSKDICAVLGGNSGTKRVLGIALDMDETDELHVHESAFKGMCTLRFLEMYPKRIQRIASSRSCAKGVVSLTCLSEMDLRGSKNLKEFPNFSKATNLEKLILACCSSLVELPSSIRNINKLTTLNMESCENLELLPTDINLKSLYCLNLDQCSRLRRFPVISTNISKLLLNRTAIEEIPSSLRLENLADLSMQDLKSQKLLQGVQPLTPLMTMLSPSLTKLRLSDIPSLVELPSSFQHLNNLMHLTITNCINLVTFHTGINLQSLVQLRLQQCSQLRSFPDISINISELHLSYTAIEEWIEDFSHLQFLYMDGCRNLEYVNLNIFKLKHLSSVNFSDCGALTGVDLSDYPSESGTDSPVRKEEASSSHHFPKAAFHFINCFNLDQEALLHQEDVFEQVFLSCEEVPSYFTHRTTGTSLTNIPLLQTTISKPSFRFRACVLLDPSFESFCAASVKVCCRFRCRLGNHLDLTDHQTHDFSIAHDDSSTVGIFECRFPLHTENATRPHLNYDQVDIEFQVIDRFKQLPVAFNGCGIIRIRLAGDCTPYPNNPNVLPHVHEYDDEKNGDNLGGHETESSQVLGDSTDTEIGNETTGHSVECGDDDVEKGRSCRRILVNMMRRLMKLLTCSNFKRQDT</sequence>
<dbReference type="GO" id="GO:0003723">
    <property type="term" value="F:RNA binding"/>
    <property type="evidence" value="ECO:0007669"/>
    <property type="project" value="InterPro"/>
</dbReference>
<reference evidence="8" key="1">
    <citation type="submission" date="2020-01" db="EMBL/GenBank/DDBJ databases">
        <authorList>
            <person name="Mishra B."/>
        </authorList>
    </citation>
    <scope>NUCLEOTIDE SEQUENCE [LARGE SCALE GENOMIC DNA]</scope>
</reference>